<dbReference type="PROSITE" id="PS51352">
    <property type="entry name" value="THIOREDOXIN_2"/>
    <property type="match status" value="1"/>
</dbReference>
<reference evidence="3 4" key="1">
    <citation type="submission" date="2018-02" db="EMBL/GenBank/DDBJ databases">
        <title>Novel Leptospira species isolated from soil and water in Japan.</title>
        <authorList>
            <person name="Nakao R."/>
            <person name="Masuzawa T."/>
        </authorList>
    </citation>
    <scope>NUCLEOTIDE SEQUENCE [LARGE SCALE GENOMIC DNA]</scope>
    <source>
        <strain evidence="3 4">YH101</strain>
    </source>
</reference>
<organism evidence="3 4">
    <name type="scientific">Leptospira ryugenii</name>
    <dbReference type="NCBI Taxonomy" id="1917863"/>
    <lineage>
        <taxon>Bacteria</taxon>
        <taxon>Pseudomonadati</taxon>
        <taxon>Spirochaetota</taxon>
        <taxon>Spirochaetia</taxon>
        <taxon>Leptospirales</taxon>
        <taxon>Leptospiraceae</taxon>
        <taxon>Leptospira</taxon>
    </lineage>
</organism>
<keyword evidence="4" id="KW-1185">Reference proteome</keyword>
<evidence type="ECO:0000259" key="2">
    <source>
        <dbReference type="PROSITE" id="PS51352"/>
    </source>
</evidence>
<feature type="signal peptide" evidence="1">
    <location>
        <begin position="1"/>
        <end position="35"/>
    </location>
</feature>
<dbReference type="OrthoDB" id="7629852at2"/>
<accession>A0A2P2E2K5</accession>
<name>A0A2P2E2K5_9LEPT</name>
<dbReference type="AlphaFoldDB" id="A0A2P2E2K5"/>
<dbReference type="InterPro" id="IPR036249">
    <property type="entry name" value="Thioredoxin-like_sf"/>
</dbReference>
<protein>
    <submittedName>
        <fullName evidence="3">Thioredoxin domain protein</fullName>
    </submittedName>
</protein>
<sequence length="164" mass="18242">MIRNSIFFAPKKDKNRSLALAAVLLLAFCSFSTCSKTKESVSLSLLNASLEEARNQGQRLVVLFGADWCPDCRAFEQMLNDRKVSELTKAKFLFLKIDVGQFDKNLELNAYLGNPIAKGIPAVVILDPFSSGKILVSTEGGEFSEASKMKPEQILSFFQKYSNF</sequence>
<evidence type="ECO:0000256" key="1">
    <source>
        <dbReference type="SAM" id="SignalP"/>
    </source>
</evidence>
<dbReference type="Pfam" id="PF13899">
    <property type="entry name" value="Thioredoxin_7"/>
    <property type="match status" value="1"/>
</dbReference>
<dbReference type="SUPFAM" id="SSF52833">
    <property type="entry name" value="Thioredoxin-like"/>
    <property type="match status" value="1"/>
</dbReference>
<proteinExistence type="predicted"/>
<dbReference type="EMBL" id="BFBB01000008">
    <property type="protein sequence ID" value="GBF51118.1"/>
    <property type="molecule type" value="Genomic_DNA"/>
</dbReference>
<feature type="domain" description="Thioredoxin" evidence="2">
    <location>
        <begin position="32"/>
        <end position="163"/>
    </location>
</feature>
<dbReference type="InterPro" id="IPR013766">
    <property type="entry name" value="Thioredoxin_domain"/>
</dbReference>
<evidence type="ECO:0000313" key="3">
    <source>
        <dbReference type="EMBL" id="GBF51118.1"/>
    </source>
</evidence>
<feature type="chain" id="PRO_5015194887" evidence="1">
    <location>
        <begin position="36"/>
        <end position="164"/>
    </location>
</feature>
<comment type="caution">
    <text evidence="3">The sequence shown here is derived from an EMBL/GenBank/DDBJ whole genome shotgun (WGS) entry which is preliminary data.</text>
</comment>
<dbReference type="Proteomes" id="UP000245133">
    <property type="component" value="Unassembled WGS sequence"/>
</dbReference>
<dbReference type="Gene3D" id="3.40.30.10">
    <property type="entry name" value="Glutaredoxin"/>
    <property type="match status" value="1"/>
</dbReference>
<dbReference type="RefSeq" id="WP_108977470.1">
    <property type="nucleotide sequence ID" value="NZ_BFBB01000008.1"/>
</dbReference>
<keyword evidence="1" id="KW-0732">Signal</keyword>
<gene>
    <name evidence="3" type="ORF">LPTSP4_26490</name>
</gene>
<evidence type="ECO:0000313" key="4">
    <source>
        <dbReference type="Proteomes" id="UP000245133"/>
    </source>
</evidence>